<protein>
    <submittedName>
        <fullName evidence="3">Lysophospholipase</fullName>
    </submittedName>
</protein>
<dbReference type="Proteomes" id="UP000515514">
    <property type="component" value="Chromosome"/>
</dbReference>
<dbReference type="InterPro" id="IPR050261">
    <property type="entry name" value="FrsA_esterase"/>
</dbReference>
<proteinExistence type="predicted"/>
<evidence type="ECO:0000313" key="3">
    <source>
        <dbReference type="EMBL" id="QNJ97559.1"/>
    </source>
</evidence>
<keyword evidence="4" id="KW-1185">Reference proteome</keyword>
<dbReference type="SUPFAM" id="SSF53474">
    <property type="entry name" value="alpha/beta-Hydrolases"/>
    <property type="match status" value="1"/>
</dbReference>
<dbReference type="PANTHER" id="PTHR22946">
    <property type="entry name" value="DIENELACTONE HYDROLASE DOMAIN-CONTAINING PROTEIN-RELATED"/>
    <property type="match status" value="1"/>
</dbReference>
<dbReference type="AlphaFoldDB" id="A0A7G8PT93"/>
<dbReference type="RefSeq" id="WP_186991493.1">
    <property type="nucleotide sequence ID" value="NZ_CP052909.1"/>
</dbReference>
<dbReference type="KEGG" id="alti:ALE3EI_0986"/>
<feature type="domain" description="BD-FAE-like" evidence="2">
    <location>
        <begin position="88"/>
        <end position="237"/>
    </location>
</feature>
<dbReference type="GO" id="GO:0052689">
    <property type="term" value="F:carboxylic ester hydrolase activity"/>
    <property type="evidence" value="ECO:0007669"/>
    <property type="project" value="UniProtKB-ARBA"/>
</dbReference>
<evidence type="ECO:0000313" key="4">
    <source>
        <dbReference type="Proteomes" id="UP000515514"/>
    </source>
</evidence>
<reference evidence="3 4" key="1">
    <citation type="submission" date="2020-04" db="EMBL/GenBank/DDBJ databases">
        <title>Genome sequence of Altibacter aquimarinus strain ALE3EI.</title>
        <authorList>
            <person name="Oh H.-M."/>
            <person name="Jang D."/>
        </authorList>
    </citation>
    <scope>NUCLEOTIDE SEQUENCE [LARGE SCALE GENOMIC DNA]</scope>
    <source>
        <strain evidence="3 4">ALE3EI</strain>
    </source>
</reference>
<dbReference type="InterPro" id="IPR029058">
    <property type="entry name" value="AB_hydrolase_fold"/>
</dbReference>
<sequence length="284" mass="32655">MIIEKNLVLAETSKKPLLYDVFYTPSDNEKPLIIFCHGFKGFKDWGVWDLVAKQFANAGFFFVKFNFSHNGGTLEQPVDFPDPETFAQNNFSIELDDLDRMLDHLQSSIKWKNRIDFNRLGLLGHSRGGSIALIKTEEDSRIKKVATWAAVSDFEARFQVGTEAFNIWRETGISYIENSRTKQQLPLNFQFYEDFIQHKTRLTISRAVKQIKVPQLIIHGSEDPTVSIKEAKAIHSWNPESKLEIINGADHVFGASHPWNKENLPHDLMRATKLTANFFQQPNK</sequence>
<dbReference type="PANTHER" id="PTHR22946:SF9">
    <property type="entry name" value="POLYKETIDE TRANSFERASE AF380"/>
    <property type="match status" value="1"/>
</dbReference>
<evidence type="ECO:0000256" key="1">
    <source>
        <dbReference type="ARBA" id="ARBA00022801"/>
    </source>
</evidence>
<dbReference type="InterPro" id="IPR049492">
    <property type="entry name" value="BD-FAE-like_dom"/>
</dbReference>
<keyword evidence="1" id="KW-0378">Hydrolase</keyword>
<dbReference type="EMBL" id="CP052909">
    <property type="protein sequence ID" value="QNJ97559.1"/>
    <property type="molecule type" value="Genomic_DNA"/>
</dbReference>
<dbReference type="Pfam" id="PF20434">
    <property type="entry name" value="BD-FAE"/>
    <property type="match status" value="1"/>
</dbReference>
<evidence type="ECO:0000259" key="2">
    <source>
        <dbReference type="Pfam" id="PF20434"/>
    </source>
</evidence>
<dbReference type="Gene3D" id="3.40.50.1820">
    <property type="entry name" value="alpha/beta hydrolase"/>
    <property type="match status" value="1"/>
</dbReference>
<organism evidence="3 4">
    <name type="scientific">Constantimarinum furrinae</name>
    <dbReference type="NCBI Taxonomy" id="2562285"/>
    <lineage>
        <taxon>Bacteria</taxon>
        <taxon>Pseudomonadati</taxon>
        <taxon>Bacteroidota</taxon>
        <taxon>Flavobacteriia</taxon>
        <taxon>Flavobacteriales</taxon>
        <taxon>Flavobacteriaceae</taxon>
        <taxon>Altibacter/Constantimarinum group</taxon>
        <taxon>Constantimarinum</taxon>
    </lineage>
</organism>
<accession>A0A7G8PT93</accession>
<name>A0A7G8PT93_9FLAO</name>
<gene>
    <name evidence="3" type="ORF">ALE3EI_0986</name>
</gene>